<sequence>MGMITLGDVVKAIIEDQKIKIDHLEQTISWGESY</sequence>
<gene>
    <name evidence="1" type="ORF">MNBD_GAMMA21-2608</name>
</gene>
<name>A0A3B1AKN2_9ZZZZ</name>
<dbReference type="EMBL" id="UOFR01000027">
    <property type="protein sequence ID" value="VAW94424.1"/>
    <property type="molecule type" value="Genomic_DNA"/>
</dbReference>
<organism evidence="1">
    <name type="scientific">hydrothermal vent metagenome</name>
    <dbReference type="NCBI Taxonomy" id="652676"/>
    <lineage>
        <taxon>unclassified sequences</taxon>
        <taxon>metagenomes</taxon>
        <taxon>ecological metagenomes</taxon>
    </lineage>
</organism>
<protein>
    <submittedName>
        <fullName evidence="1">CBS domain protein</fullName>
    </submittedName>
</protein>
<reference evidence="1" key="1">
    <citation type="submission" date="2018-06" db="EMBL/GenBank/DDBJ databases">
        <authorList>
            <person name="Zhirakovskaya E."/>
        </authorList>
    </citation>
    <scope>NUCLEOTIDE SEQUENCE</scope>
</reference>
<evidence type="ECO:0000313" key="1">
    <source>
        <dbReference type="EMBL" id="VAW94424.1"/>
    </source>
</evidence>
<dbReference type="AlphaFoldDB" id="A0A3B1AKN2"/>
<proteinExistence type="predicted"/>
<accession>A0A3B1AKN2</accession>